<accession>A0ABP0KII9</accession>
<gene>
    <name evidence="5" type="ORF">SCF082_LOCUS17537</name>
</gene>
<evidence type="ECO:0000256" key="2">
    <source>
        <dbReference type="ARBA" id="ARBA00022966"/>
    </source>
</evidence>
<name>A0ABP0KII9_9DINO</name>
<dbReference type="Proteomes" id="UP001642464">
    <property type="component" value="Unassembled WGS sequence"/>
</dbReference>
<dbReference type="Pfam" id="PF17791">
    <property type="entry name" value="MG3"/>
    <property type="match status" value="1"/>
</dbReference>
<dbReference type="InterPro" id="IPR050473">
    <property type="entry name" value="A2M/Complement_sys"/>
</dbReference>
<feature type="domain" description="Macroglobulin" evidence="3">
    <location>
        <begin position="49"/>
        <end position="130"/>
    </location>
</feature>
<evidence type="ECO:0000256" key="1">
    <source>
        <dbReference type="ARBA" id="ARBA00022729"/>
    </source>
</evidence>
<evidence type="ECO:0000259" key="3">
    <source>
        <dbReference type="Pfam" id="PF01835"/>
    </source>
</evidence>
<protein>
    <submittedName>
        <fullName evidence="5">CD109 antigen (GPI-anchored alpha-2 macroglobulin-related protein) (CD antigen CD109)</fullName>
    </submittedName>
</protein>
<feature type="domain" description="Macroglobulin" evidence="4">
    <location>
        <begin position="142"/>
        <end position="236"/>
    </location>
</feature>
<keyword evidence="2" id="KW-0882">Thioester bond</keyword>
<dbReference type="PANTHER" id="PTHR11412">
    <property type="entry name" value="MACROGLOBULIN / COMPLEMENT"/>
    <property type="match status" value="1"/>
</dbReference>
<dbReference type="EMBL" id="CAXAMM010011559">
    <property type="protein sequence ID" value="CAK9026498.1"/>
    <property type="molecule type" value="Genomic_DNA"/>
</dbReference>
<dbReference type="PANTHER" id="PTHR11412:SF136">
    <property type="entry name" value="CD109 ANTIGEN"/>
    <property type="match status" value="1"/>
</dbReference>
<dbReference type="Gene3D" id="2.60.40.1940">
    <property type="match status" value="1"/>
</dbReference>
<dbReference type="Gene3D" id="2.60.40.1930">
    <property type="match status" value="1"/>
</dbReference>
<reference evidence="5 6" key="1">
    <citation type="submission" date="2024-02" db="EMBL/GenBank/DDBJ databases">
        <authorList>
            <person name="Chen Y."/>
            <person name="Shah S."/>
            <person name="Dougan E. K."/>
            <person name="Thang M."/>
            <person name="Chan C."/>
        </authorList>
    </citation>
    <scope>NUCLEOTIDE SEQUENCE [LARGE SCALE GENOMIC DNA]</scope>
</reference>
<organism evidence="5 6">
    <name type="scientific">Durusdinium trenchii</name>
    <dbReference type="NCBI Taxonomy" id="1381693"/>
    <lineage>
        <taxon>Eukaryota</taxon>
        <taxon>Sar</taxon>
        <taxon>Alveolata</taxon>
        <taxon>Dinophyceae</taxon>
        <taxon>Suessiales</taxon>
        <taxon>Symbiodiniaceae</taxon>
        <taxon>Durusdinium</taxon>
    </lineage>
</organism>
<sequence length="597" mass="63022">MPVTGNQNLFQLVVPGTLTPGNYTVKDPGSSAAAAVQLRGFGAMLLLEADKALYKPGQRVRFRAVSLSSGALKPAPRNLSFEVTSPEGFKLLKTSAETDAFGVAHFSFPIAQEPLLGRHVAQVSIDGAGAGAFAEASFGVDEYVLPRFEVTVSLDQSHLTVGSTRSATQSISGKVKANFTFGEPVVGGRCSVQLWSPLRPWEMSREASESGGTEHKAITSLTGLTLDERGEATFQFDASSNAMNPGSQVVVEATVTFPATGEQQSGRFDLPVRYQGNDLQAKLTLSDGLEVFRPGLSTRLTVQLSKPDGAAPSAEELAAAGELVLVASKNTVDYTQRPEDTRIPLAANSFDENAQQALELDMAQESLSCCDPSASRTTWEEHQQACGCCVTHVNFYVERKIAGETYFNRIYSAPDGESATACAGRAYSPSGDFLAMDTPSQAADGRWSALLRSTRAPSTSPSSIQYMLTQAGALKAAGEVSASFTASGSVYQATISMDLPASMSGDLQLLAMHSESGSPTLAASAKLSRPLELPFNLTCSFSKDEVQPGNDVAVQLQATTPAAGRAFVSSLDRSAELLGPRSAVSKSLGGHRCSDRL</sequence>
<keyword evidence="6" id="KW-1185">Reference proteome</keyword>
<evidence type="ECO:0000313" key="5">
    <source>
        <dbReference type="EMBL" id="CAK9026498.1"/>
    </source>
</evidence>
<dbReference type="InterPro" id="IPR002890">
    <property type="entry name" value="MG2"/>
</dbReference>
<evidence type="ECO:0000259" key="4">
    <source>
        <dbReference type="Pfam" id="PF17791"/>
    </source>
</evidence>
<dbReference type="InterPro" id="IPR041555">
    <property type="entry name" value="MG3"/>
</dbReference>
<keyword evidence="1" id="KW-0732">Signal</keyword>
<comment type="caution">
    <text evidence="5">The sequence shown here is derived from an EMBL/GenBank/DDBJ whole genome shotgun (WGS) entry which is preliminary data.</text>
</comment>
<dbReference type="Pfam" id="PF01835">
    <property type="entry name" value="MG2"/>
    <property type="match status" value="1"/>
</dbReference>
<evidence type="ECO:0000313" key="6">
    <source>
        <dbReference type="Proteomes" id="UP001642464"/>
    </source>
</evidence>
<proteinExistence type="predicted"/>